<reference evidence="1" key="1">
    <citation type="submission" date="2014-09" db="EMBL/GenBank/DDBJ databases">
        <authorList>
            <person name="Magalhaes I.L.F."/>
            <person name="Oliveira U."/>
            <person name="Santos F.R."/>
            <person name="Vidigal T.H.D.A."/>
            <person name="Brescovit A.D."/>
            <person name="Santos A.J."/>
        </authorList>
    </citation>
    <scope>NUCLEOTIDE SEQUENCE</scope>
    <source>
        <tissue evidence="1">Shoot tissue taken approximately 20 cm above the soil surface</tissue>
    </source>
</reference>
<dbReference type="EMBL" id="GBRH01185795">
    <property type="protein sequence ID" value="JAE12101.1"/>
    <property type="molecule type" value="Transcribed_RNA"/>
</dbReference>
<organism evidence="1">
    <name type="scientific">Arundo donax</name>
    <name type="common">Giant reed</name>
    <name type="synonym">Donax arundinaceus</name>
    <dbReference type="NCBI Taxonomy" id="35708"/>
    <lineage>
        <taxon>Eukaryota</taxon>
        <taxon>Viridiplantae</taxon>
        <taxon>Streptophyta</taxon>
        <taxon>Embryophyta</taxon>
        <taxon>Tracheophyta</taxon>
        <taxon>Spermatophyta</taxon>
        <taxon>Magnoliopsida</taxon>
        <taxon>Liliopsida</taxon>
        <taxon>Poales</taxon>
        <taxon>Poaceae</taxon>
        <taxon>PACMAD clade</taxon>
        <taxon>Arundinoideae</taxon>
        <taxon>Arundineae</taxon>
        <taxon>Arundo</taxon>
    </lineage>
</organism>
<name>A0A0A9FP80_ARUDO</name>
<dbReference type="AlphaFoldDB" id="A0A0A9FP80"/>
<reference evidence="1" key="2">
    <citation type="journal article" date="2015" name="Data Brief">
        <title>Shoot transcriptome of the giant reed, Arundo donax.</title>
        <authorList>
            <person name="Barrero R.A."/>
            <person name="Guerrero F.D."/>
            <person name="Moolhuijzen P."/>
            <person name="Goolsby J.A."/>
            <person name="Tidwell J."/>
            <person name="Bellgard S.E."/>
            <person name="Bellgard M.I."/>
        </authorList>
    </citation>
    <scope>NUCLEOTIDE SEQUENCE</scope>
    <source>
        <tissue evidence="1">Shoot tissue taken approximately 20 cm above the soil surface</tissue>
    </source>
</reference>
<evidence type="ECO:0000313" key="1">
    <source>
        <dbReference type="EMBL" id="JAE12101.1"/>
    </source>
</evidence>
<accession>A0A0A9FP80</accession>
<protein>
    <submittedName>
        <fullName evidence="1">Uncharacterized protein</fullName>
    </submittedName>
</protein>
<sequence>MQLPYCAVLKQSQQTLLYVIPVMHFRSCLCSFL</sequence>
<proteinExistence type="predicted"/>